<keyword evidence="4" id="KW-1185">Reference proteome</keyword>
<dbReference type="Proteomes" id="UP000432464">
    <property type="component" value="Unassembled WGS sequence"/>
</dbReference>
<gene>
    <name evidence="3" type="ORF">GLP40_30485</name>
</gene>
<evidence type="ECO:0000256" key="2">
    <source>
        <dbReference type="SAM" id="SignalP"/>
    </source>
</evidence>
<dbReference type="RefSeq" id="WP_154791478.1">
    <property type="nucleotide sequence ID" value="NZ_WMBB01000019.1"/>
</dbReference>
<evidence type="ECO:0000256" key="1">
    <source>
        <dbReference type="SAM" id="MobiDB-lite"/>
    </source>
</evidence>
<comment type="caution">
    <text evidence="3">The sequence shown here is derived from an EMBL/GenBank/DDBJ whole genome shotgun (WGS) entry which is preliminary data.</text>
</comment>
<feature type="region of interest" description="Disordered" evidence="1">
    <location>
        <begin position="21"/>
        <end position="53"/>
    </location>
</feature>
<sequence>MLAVAAILPAAPAAYAEIVLTDASQTQTTTSTTTTTPTPTTTPTTSDPAPSSPIEALVTGSSGFKLGGAAGSATTGSSGNSGPCTVLGTASALSGLAALGCGSLNGGTGIGPGTIG</sequence>
<keyword evidence="2" id="KW-0732">Signal</keyword>
<proteinExistence type="predicted"/>
<feature type="signal peptide" evidence="2">
    <location>
        <begin position="1"/>
        <end position="16"/>
    </location>
</feature>
<reference evidence="3 4" key="1">
    <citation type="submission" date="2019-11" db="EMBL/GenBank/DDBJ databases">
        <title>Nocardia sp. nov. CT2-14 isolated from soil.</title>
        <authorList>
            <person name="Kanchanasin P."/>
            <person name="Tanasupawat S."/>
            <person name="Yuki M."/>
            <person name="Kudo T."/>
        </authorList>
    </citation>
    <scope>NUCLEOTIDE SEQUENCE [LARGE SCALE GENOMIC DNA]</scope>
    <source>
        <strain evidence="3 4">CT2-14</strain>
    </source>
</reference>
<name>A0A6I3L8H3_9NOCA</name>
<accession>A0A6I3L8H3</accession>
<evidence type="ECO:0000313" key="3">
    <source>
        <dbReference type="EMBL" id="MTE17054.1"/>
    </source>
</evidence>
<feature type="chain" id="PRO_5039431301" evidence="2">
    <location>
        <begin position="17"/>
        <end position="116"/>
    </location>
</feature>
<organism evidence="3 4">
    <name type="scientific">Nocardia aurantiaca</name>
    <dbReference type="NCBI Taxonomy" id="2675850"/>
    <lineage>
        <taxon>Bacteria</taxon>
        <taxon>Bacillati</taxon>
        <taxon>Actinomycetota</taxon>
        <taxon>Actinomycetes</taxon>
        <taxon>Mycobacteriales</taxon>
        <taxon>Nocardiaceae</taxon>
        <taxon>Nocardia</taxon>
    </lineage>
</organism>
<protein>
    <submittedName>
        <fullName evidence="3">Uncharacterized protein</fullName>
    </submittedName>
</protein>
<dbReference type="AlphaFoldDB" id="A0A6I3L8H3"/>
<dbReference type="EMBL" id="WMBB01000019">
    <property type="protein sequence ID" value="MTE17054.1"/>
    <property type="molecule type" value="Genomic_DNA"/>
</dbReference>
<evidence type="ECO:0000313" key="4">
    <source>
        <dbReference type="Proteomes" id="UP000432464"/>
    </source>
</evidence>